<organism evidence="2 3">
    <name type="scientific">Fusarium equiseti</name>
    <name type="common">Fusarium scirpi</name>
    <dbReference type="NCBI Taxonomy" id="61235"/>
    <lineage>
        <taxon>Eukaryota</taxon>
        <taxon>Fungi</taxon>
        <taxon>Dikarya</taxon>
        <taxon>Ascomycota</taxon>
        <taxon>Pezizomycotina</taxon>
        <taxon>Sordariomycetes</taxon>
        <taxon>Hypocreomycetidae</taxon>
        <taxon>Hypocreales</taxon>
        <taxon>Nectriaceae</taxon>
        <taxon>Fusarium</taxon>
        <taxon>Fusarium incarnatum-equiseti species complex</taxon>
    </lineage>
</organism>
<evidence type="ECO:0000313" key="2">
    <source>
        <dbReference type="EMBL" id="CAG7558841.1"/>
    </source>
</evidence>
<protein>
    <submittedName>
        <fullName evidence="2">Uncharacterized protein</fullName>
    </submittedName>
</protein>
<comment type="caution">
    <text evidence="2">The sequence shown here is derived from an EMBL/GenBank/DDBJ whole genome shotgun (WGS) entry which is preliminary data.</text>
</comment>
<name>A0A8J2IPK0_FUSEQ</name>
<evidence type="ECO:0000256" key="1">
    <source>
        <dbReference type="SAM" id="MobiDB-lite"/>
    </source>
</evidence>
<feature type="compositionally biased region" description="Low complexity" evidence="1">
    <location>
        <begin position="433"/>
        <end position="453"/>
    </location>
</feature>
<feature type="compositionally biased region" description="Polar residues" evidence="1">
    <location>
        <begin position="421"/>
        <end position="432"/>
    </location>
</feature>
<evidence type="ECO:0000313" key="3">
    <source>
        <dbReference type="Proteomes" id="UP000693738"/>
    </source>
</evidence>
<accession>A0A8J2IPK0</accession>
<reference evidence="2" key="1">
    <citation type="submission" date="2021-05" db="EMBL/GenBank/DDBJ databases">
        <authorList>
            <person name="Khan N."/>
        </authorList>
    </citation>
    <scope>NUCLEOTIDE SEQUENCE</scope>
</reference>
<feature type="region of interest" description="Disordered" evidence="1">
    <location>
        <begin position="421"/>
        <end position="454"/>
    </location>
</feature>
<dbReference type="AlphaFoldDB" id="A0A8J2IPK0"/>
<dbReference type="EMBL" id="CAJSTJ010000127">
    <property type="protein sequence ID" value="CAG7558841.1"/>
    <property type="molecule type" value="Genomic_DNA"/>
</dbReference>
<proteinExistence type="predicted"/>
<gene>
    <name evidence="2" type="ORF">FEQUK3_LOCUS4551</name>
</gene>
<sequence>MAGVIQLGDAIKFAELARTVWELGWSKQHNASENYRDFVADVHTLQTSLEDLEDAVSRAQQSLLNHGAVSTDRLGGDRDSLFEIIGDYNATLRECEQLLDDNRRYAETTGPIKNISWNISVMPQVEHLRGRLQMHSSRIQHILKPFQIDLDRRLRAMHKDIQDVKRTMNSILRNQNADLANQIEHEPVQEICYVKIPDSLLGLDELQNPRKMSHWPRYIESLEEELSDQYSQVRNEVILPDTSTLTDNLLAFWPEDEPQTTAAPTAPTSEDTCLFQGSLATLSPDISRREIQLLRHSDSEYRFKIIETFESYALTSGKIPEVFDFDIRSAVLIPLYADPMGRSKASRPLEIMIEEKKLQRRYVFLRLQDVLAFQAAVTGFKVVDGYMETHAIAKFIVHGQEPPEDVTIQLWIPTGWTDTNDTAINTPGSGNQSRSDSISSHQSTTTNSSHMSQKSLGSQHSVAVSLGGSSVGTGYGTIRRPPRSPLLVLFTGPKGPEAKRSIVAITLDKWTDTQRDKCKCLQFPECPITAIGSSRALIDARRLIGEKWDLLPLAAPRRDEQYQWLGLIRVSIWFPAPDLRKRFGGGPCRCPKETEGELELCHMQGHQGLFGVVRDFYRRLLIQYHEHTDNLVDVVNGPPYG</sequence>
<dbReference type="Proteomes" id="UP000693738">
    <property type="component" value="Unassembled WGS sequence"/>
</dbReference>